<accession>A0AAN9XK39</accession>
<keyword evidence="1" id="KW-0472">Membrane</keyword>
<evidence type="ECO:0000313" key="2">
    <source>
        <dbReference type="EMBL" id="KAK7395113.1"/>
    </source>
</evidence>
<comment type="caution">
    <text evidence="2">The sequence shown here is derived from an EMBL/GenBank/DDBJ whole genome shotgun (WGS) entry which is preliminary data.</text>
</comment>
<dbReference type="AlphaFoldDB" id="A0AAN9XK39"/>
<proteinExistence type="predicted"/>
<protein>
    <submittedName>
        <fullName evidence="2">Uncharacterized protein</fullName>
    </submittedName>
</protein>
<dbReference type="Proteomes" id="UP001386955">
    <property type="component" value="Unassembled WGS sequence"/>
</dbReference>
<reference evidence="2 3" key="1">
    <citation type="submission" date="2024-01" db="EMBL/GenBank/DDBJ databases">
        <title>The genomes of 5 underutilized Papilionoideae crops provide insights into root nodulation and disease resistanc.</title>
        <authorList>
            <person name="Jiang F."/>
        </authorList>
    </citation>
    <scope>NUCLEOTIDE SEQUENCE [LARGE SCALE GENOMIC DNA]</scope>
    <source>
        <strain evidence="2">DUOXIRENSHENG_FW03</strain>
        <tissue evidence="2">Leaves</tissue>
    </source>
</reference>
<gene>
    <name evidence="2" type="ORF">VNO78_15655</name>
</gene>
<organism evidence="2 3">
    <name type="scientific">Psophocarpus tetragonolobus</name>
    <name type="common">Winged bean</name>
    <name type="synonym">Dolichos tetragonolobus</name>
    <dbReference type="NCBI Taxonomy" id="3891"/>
    <lineage>
        <taxon>Eukaryota</taxon>
        <taxon>Viridiplantae</taxon>
        <taxon>Streptophyta</taxon>
        <taxon>Embryophyta</taxon>
        <taxon>Tracheophyta</taxon>
        <taxon>Spermatophyta</taxon>
        <taxon>Magnoliopsida</taxon>
        <taxon>eudicotyledons</taxon>
        <taxon>Gunneridae</taxon>
        <taxon>Pentapetalae</taxon>
        <taxon>rosids</taxon>
        <taxon>fabids</taxon>
        <taxon>Fabales</taxon>
        <taxon>Fabaceae</taxon>
        <taxon>Papilionoideae</taxon>
        <taxon>50 kb inversion clade</taxon>
        <taxon>NPAAA clade</taxon>
        <taxon>indigoferoid/millettioid clade</taxon>
        <taxon>Phaseoleae</taxon>
        <taxon>Psophocarpus</taxon>
    </lineage>
</organism>
<dbReference type="EMBL" id="JAYMYS010000004">
    <property type="protein sequence ID" value="KAK7395113.1"/>
    <property type="molecule type" value="Genomic_DNA"/>
</dbReference>
<feature type="transmembrane region" description="Helical" evidence="1">
    <location>
        <begin position="6"/>
        <end position="26"/>
    </location>
</feature>
<evidence type="ECO:0000256" key="1">
    <source>
        <dbReference type="SAM" id="Phobius"/>
    </source>
</evidence>
<keyword evidence="1" id="KW-1133">Transmembrane helix</keyword>
<evidence type="ECO:0000313" key="3">
    <source>
        <dbReference type="Proteomes" id="UP001386955"/>
    </source>
</evidence>
<sequence>MYEQGLYFFCIVIHVFVLHSCINRFINVGSFVDYVVSFVFSGTTESHLREYVQTLMRSKYPIRPFPSVFTINADNRNAPSPKSETLATQFSFTLQCFASSSSE</sequence>
<keyword evidence="1" id="KW-0812">Transmembrane</keyword>
<name>A0AAN9XK39_PSOTE</name>
<keyword evidence="3" id="KW-1185">Reference proteome</keyword>